<evidence type="ECO:0000313" key="3">
    <source>
        <dbReference type="Proteomes" id="UP001165135"/>
    </source>
</evidence>
<dbReference type="EMBL" id="BSTJ01000003">
    <property type="protein sequence ID" value="GLY75120.1"/>
    <property type="molecule type" value="Genomic_DNA"/>
</dbReference>
<evidence type="ECO:0000259" key="1">
    <source>
        <dbReference type="Pfam" id="PF00571"/>
    </source>
</evidence>
<gene>
    <name evidence="2" type="ORF">Airi01_033870</name>
</gene>
<reference evidence="2" key="1">
    <citation type="submission" date="2023-03" db="EMBL/GenBank/DDBJ databases">
        <title>Actinoallomurus iriomotensis NBRC 103681.</title>
        <authorList>
            <person name="Ichikawa N."/>
            <person name="Sato H."/>
            <person name="Tonouchi N."/>
        </authorList>
    </citation>
    <scope>NUCLEOTIDE SEQUENCE</scope>
    <source>
        <strain evidence="2">NBRC 103681</strain>
    </source>
</reference>
<dbReference type="SUPFAM" id="SSF54631">
    <property type="entry name" value="CBS-domain pair"/>
    <property type="match status" value="1"/>
</dbReference>
<feature type="domain" description="CBS" evidence="1">
    <location>
        <begin position="13"/>
        <end position="60"/>
    </location>
</feature>
<evidence type="ECO:0000313" key="2">
    <source>
        <dbReference type="EMBL" id="GLY75120.1"/>
    </source>
</evidence>
<dbReference type="AlphaFoldDB" id="A0A9W6RI05"/>
<name>A0A9W6RI05_9ACTN</name>
<dbReference type="RefSeq" id="WP_285621665.1">
    <property type="nucleotide sequence ID" value="NZ_BSTJ01000003.1"/>
</dbReference>
<organism evidence="2 3">
    <name type="scientific">Actinoallomurus iriomotensis</name>
    <dbReference type="NCBI Taxonomy" id="478107"/>
    <lineage>
        <taxon>Bacteria</taxon>
        <taxon>Bacillati</taxon>
        <taxon>Actinomycetota</taxon>
        <taxon>Actinomycetes</taxon>
        <taxon>Streptosporangiales</taxon>
        <taxon>Thermomonosporaceae</taxon>
        <taxon>Actinoallomurus</taxon>
    </lineage>
</organism>
<feature type="domain" description="CBS" evidence="1">
    <location>
        <begin position="79"/>
        <end position="119"/>
    </location>
</feature>
<dbReference type="Proteomes" id="UP001165135">
    <property type="component" value="Unassembled WGS sequence"/>
</dbReference>
<dbReference type="CDD" id="cd02205">
    <property type="entry name" value="CBS_pair_SF"/>
    <property type="match status" value="1"/>
</dbReference>
<proteinExistence type="predicted"/>
<dbReference type="InterPro" id="IPR046342">
    <property type="entry name" value="CBS_dom_sf"/>
</dbReference>
<dbReference type="Pfam" id="PF00571">
    <property type="entry name" value="CBS"/>
    <property type="match status" value="2"/>
</dbReference>
<dbReference type="Gene3D" id="3.10.580.10">
    <property type="entry name" value="CBS-domain"/>
    <property type="match status" value="1"/>
</dbReference>
<protein>
    <recommendedName>
        <fullName evidence="1">CBS domain-containing protein</fullName>
    </recommendedName>
</protein>
<accession>A0A9W6RI05</accession>
<sequence length="131" mass="13606">MYSTDPLEAFSAADVMTTEPTGLGPGQSVQEALRHIAAADGGGQHLYPVTGTDGRLLGVLPHARQTGDARRAAVDTLLESDALSVRDDDTLRHVAYVLAEHDVTQVPVTAADGTVSGLIALPTSCTHVCTT</sequence>
<comment type="caution">
    <text evidence="2">The sequence shown here is derived from an EMBL/GenBank/DDBJ whole genome shotgun (WGS) entry which is preliminary data.</text>
</comment>
<dbReference type="InterPro" id="IPR000644">
    <property type="entry name" value="CBS_dom"/>
</dbReference>